<dbReference type="EMBL" id="BAAAHK010000024">
    <property type="protein sequence ID" value="GAA0962423.1"/>
    <property type="molecule type" value="Genomic_DNA"/>
</dbReference>
<gene>
    <name evidence="2" type="ORF">GCM10009554_80200</name>
</gene>
<evidence type="ECO:0000256" key="1">
    <source>
        <dbReference type="SAM" id="Phobius"/>
    </source>
</evidence>
<feature type="transmembrane region" description="Helical" evidence="1">
    <location>
        <begin position="83"/>
        <end position="101"/>
    </location>
</feature>
<dbReference type="Pfam" id="PF05437">
    <property type="entry name" value="AzlD"/>
    <property type="match status" value="1"/>
</dbReference>
<proteinExistence type="predicted"/>
<name>A0ABN1RRW8_9ACTN</name>
<dbReference type="InterPro" id="IPR008407">
    <property type="entry name" value="Brnchd-chn_aa_trnsp_AzlD"/>
</dbReference>
<reference evidence="2 3" key="1">
    <citation type="journal article" date="2019" name="Int. J. Syst. Evol. Microbiol.">
        <title>The Global Catalogue of Microorganisms (GCM) 10K type strain sequencing project: providing services to taxonomists for standard genome sequencing and annotation.</title>
        <authorList>
            <consortium name="The Broad Institute Genomics Platform"/>
            <consortium name="The Broad Institute Genome Sequencing Center for Infectious Disease"/>
            <person name="Wu L."/>
            <person name="Ma J."/>
        </authorList>
    </citation>
    <scope>NUCLEOTIDE SEQUENCE [LARGE SCALE GENOMIC DNA]</scope>
    <source>
        <strain evidence="2 3">JCM 10977</strain>
    </source>
</reference>
<dbReference type="RefSeq" id="WP_343983405.1">
    <property type="nucleotide sequence ID" value="NZ_BAAAHK010000024.1"/>
</dbReference>
<keyword evidence="3" id="KW-1185">Reference proteome</keyword>
<dbReference type="Proteomes" id="UP001500542">
    <property type="component" value="Unassembled WGS sequence"/>
</dbReference>
<accession>A0ABN1RRW8</accession>
<evidence type="ECO:0000313" key="3">
    <source>
        <dbReference type="Proteomes" id="UP001500542"/>
    </source>
</evidence>
<keyword evidence="1" id="KW-0812">Transmembrane</keyword>
<keyword evidence="1" id="KW-1133">Transmembrane helix</keyword>
<evidence type="ECO:0000313" key="2">
    <source>
        <dbReference type="EMBL" id="GAA0962423.1"/>
    </source>
</evidence>
<feature type="transmembrane region" description="Helical" evidence="1">
    <location>
        <begin position="36"/>
        <end position="56"/>
    </location>
</feature>
<protein>
    <submittedName>
        <fullName evidence="2">AzlD domain-containing protein</fullName>
    </submittedName>
</protein>
<comment type="caution">
    <text evidence="2">The sequence shown here is derived from an EMBL/GenBank/DDBJ whole genome shotgun (WGS) entry which is preliminary data.</text>
</comment>
<sequence>MMLLAGILVLAVGTFSLRLAGPLLRTRFELPERAQQVMAAAAIVLLAALVATAALTDGHGDAGIARPAGVLVGGVLAWRKAPFVLIVVAAAATAAGLRLLGVP</sequence>
<organism evidence="2 3">
    <name type="scientific">Kribbella koreensis</name>
    <dbReference type="NCBI Taxonomy" id="57909"/>
    <lineage>
        <taxon>Bacteria</taxon>
        <taxon>Bacillati</taxon>
        <taxon>Actinomycetota</taxon>
        <taxon>Actinomycetes</taxon>
        <taxon>Propionibacteriales</taxon>
        <taxon>Kribbellaceae</taxon>
        <taxon>Kribbella</taxon>
    </lineage>
</organism>
<keyword evidence="1" id="KW-0472">Membrane</keyword>